<organism evidence="4 5">
    <name type="scientific">Yoonia tamlensis</name>
    <dbReference type="NCBI Taxonomy" id="390270"/>
    <lineage>
        <taxon>Bacteria</taxon>
        <taxon>Pseudomonadati</taxon>
        <taxon>Pseudomonadota</taxon>
        <taxon>Alphaproteobacteria</taxon>
        <taxon>Rhodobacterales</taxon>
        <taxon>Paracoccaceae</taxon>
        <taxon>Yoonia</taxon>
    </lineage>
</organism>
<dbReference type="InterPro" id="IPR036291">
    <property type="entry name" value="NAD(P)-bd_dom_sf"/>
</dbReference>
<evidence type="ECO:0000259" key="2">
    <source>
        <dbReference type="Pfam" id="PF01232"/>
    </source>
</evidence>
<dbReference type="InterPro" id="IPR000669">
    <property type="entry name" value="Mannitol_DH"/>
</dbReference>
<keyword evidence="5" id="KW-1185">Reference proteome</keyword>
<evidence type="ECO:0000259" key="3">
    <source>
        <dbReference type="Pfam" id="PF08125"/>
    </source>
</evidence>
<reference evidence="5" key="1">
    <citation type="submission" date="2016-10" db="EMBL/GenBank/DDBJ databases">
        <authorList>
            <person name="Varghese N."/>
            <person name="Submissions S."/>
        </authorList>
    </citation>
    <scope>NUCLEOTIDE SEQUENCE [LARGE SCALE GENOMIC DNA]</scope>
    <source>
        <strain evidence="5">DSM 26879</strain>
    </source>
</reference>
<feature type="domain" description="Mannitol dehydrogenase N-terminal" evidence="2">
    <location>
        <begin position="18"/>
        <end position="264"/>
    </location>
</feature>
<dbReference type="InterPro" id="IPR050988">
    <property type="entry name" value="Mannitol_DH/Oxidoreductase"/>
</dbReference>
<dbReference type="InterPro" id="IPR013131">
    <property type="entry name" value="Mannitol_DH_N"/>
</dbReference>
<protein>
    <submittedName>
        <fullName evidence="4">Fructuronate reductase</fullName>
    </submittedName>
</protein>
<sequence length="479" mass="51397">MPANPTLTRSNAPRPKVGIVHLGPGAFFRAFNAPFTAEAMAQSGGDWGILTVSLRSPDIRDKLKPQGCAYTSVTLAPDGAKYAVVEVIDDILVAPENPRAVLDRMSDPAVKIVSLTVTEKGYCYNPATGGLLLDHPDIAHDLAHPDAPKSAIGYIVQALNLRRLAGTAPFTVMPCDNLPNNGPLTRAVVLDFAHAFDPDLADWIAMHCRFPATMVDRITPATTQADIDALAAAQGYVDNACVMHEPFRQWVIADDFVNGDRPDWGAVGAQLVSDVEPFELMKLRCLNGTHSTLAYLGYLAGYETISETVADTAFAQFINGLWANEIIPTLPQPEGEDLPRYAANLLTRYQNPAIRHRTWQIAMDGSQKLPQRLLGTVADNLTAGRDIAGLALAVAGWMRYVGGVDENGAPIDVKDPLAAQLRAAYDSAEKPDGKVAALLAMRDVFTADLAENPIFRAAVTVAFTQISTTGARAAVTGMI</sequence>
<dbReference type="InterPro" id="IPR013328">
    <property type="entry name" value="6PGD_dom2"/>
</dbReference>
<dbReference type="Gene3D" id="3.40.50.720">
    <property type="entry name" value="NAD(P)-binding Rossmann-like Domain"/>
    <property type="match status" value="1"/>
</dbReference>
<evidence type="ECO:0000256" key="1">
    <source>
        <dbReference type="ARBA" id="ARBA00023002"/>
    </source>
</evidence>
<dbReference type="InterPro" id="IPR008927">
    <property type="entry name" value="6-PGluconate_DH-like_C_sf"/>
</dbReference>
<dbReference type="Pfam" id="PF08125">
    <property type="entry name" value="Mannitol_dh_C"/>
    <property type="match status" value="1"/>
</dbReference>
<proteinExistence type="predicted"/>
<evidence type="ECO:0000313" key="5">
    <source>
        <dbReference type="Proteomes" id="UP000199478"/>
    </source>
</evidence>
<dbReference type="EMBL" id="FOYP01000002">
    <property type="protein sequence ID" value="SFR52947.1"/>
    <property type="molecule type" value="Genomic_DNA"/>
</dbReference>
<dbReference type="GO" id="GO:0016616">
    <property type="term" value="F:oxidoreductase activity, acting on the CH-OH group of donors, NAD or NADP as acceptor"/>
    <property type="evidence" value="ECO:0007669"/>
    <property type="project" value="TreeGrafter"/>
</dbReference>
<keyword evidence="1" id="KW-0560">Oxidoreductase</keyword>
<dbReference type="Gene3D" id="1.10.1040.10">
    <property type="entry name" value="N-(1-d-carboxylethyl)-l-norvaline Dehydrogenase, domain 2"/>
    <property type="match status" value="1"/>
</dbReference>
<gene>
    <name evidence="4" type="ORF">SAMN04488005_2609</name>
</gene>
<feature type="domain" description="Mannitol dehydrogenase C-terminal" evidence="3">
    <location>
        <begin position="274"/>
        <end position="466"/>
    </location>
</feature>
<dbReference type="InterPro" id="IPR013118">
    <property type="entry name" value="Mannitol_DH_C"/>
</dbReference>
<dbReference type="PRINTS" id="PR00084">
    <property type="entry name" value="MTLDHDRGNASE"/>
</dbReference>
<dbReference type="Pfam" id="PF01232">
    <property type="entry name" value="Mannitol_dh"/>
    <property type="match status" value="1"/>
</dbReference>
<dbReference type="PANTHER" id="PTHR43362:SF1">
    <property type="entry name" value="MANNITOL DEHYDROGENASE 2-RELATED"/>
    <property type="match status" value="1"/>
</dbReference>
<evidence type="ECO:0000313" key="4">
    <source>
        <dbReference type="EMBL" id="SFR52947.1"/>
    </source>
</evidence>
<dbReference type="STRING" id="390270.SAMN04488005_2609"/>
<dbReference type="SUPFAM" id="SSF48179">
    <property type="entry name" value="6-phosphogluconate dehydrogenase C-terminal domain-like"/>
    <property type="match status" value="1"/>
</dbReference>
<accession>A0A1I6HF85</accession>
<dbReference type="SUPFAM" id="SSF51735">
    <property type="entry name" value="NAD(P)-binding Rossmann-fold domains"/>
    <property type="match status" value="1"/>
</dbReference>
<dbReference type="Proteomes" id="UP000199478">
    <property type="component" value="Unassembled WGS sequence"/>
</dbReference>
<name>A0A1I6HF85_9RHOB</name>
<dbReference type="PANTHER" id="PTHR43362">
    <property type="entry name" value="MANNITOL DEHYDROGENASE DSF1-RELATED"/>
    <property type="match status" value="1"/>
</dbReference>
<dbReference type="AlphaFoldDB" id="A0A1I6HF85"/>